<dbReference type="Pfam" id="PF00361">
    <property type="entry name" value="Proton_antipo_M"/>
    <property type="match status" value="1"/>
</dbReference>
<evidence type="ECO:0000256" key="4">
    <source>
        <dbReference type="ARBA" id="ARBA00022989"/>
    </source>
</evidence>
<name>A0A9W6D2H4_9BACT</name>
<feature type="transmembrane region" description="Helical" evidence="8">
    <location>
        <begin position="307"/>
        <end position="330"/>
    </location>
</feature>
<dbReference type="Proteomes" id="UP001144372">
    <property type="component" value="Unassembled WGS sequence"/>
</dbReference>
<dbReference type="PANTHER" id="PTHR42682">
    <property type="entry name" value="HYDROGENASE-4 COMPONENT F"/>
    <property type="match status" value="1"/>
</dbReference>
<dbReference type="AlphaFoldDB" id="A0A9W6D2H4"/>
<organism evidence="10 11">
    <name type="scientific">Desulforhabdus amnigena</name>
    <dbReference type="NCBI Taxonomy" id="40218"/>
    <lineage>
        <taxon>Bacteria</taxon>
        <taxon>Pseudomonadati</taxon>
        <taxon>Thermodesulfobacteriota</taxon>
        <taxon>Syntrophobacteria</taxon>
        <taxon>Syntrophobacterales</taxon>
        <taxon>Syntrophobacteraceae</taxon>
        <taxon>Desulforhabdus</taxon>
    </lineage>
</organism>
<feature type="transmembrane region" description="Helical" evidence="8">
    <location>
        <begin position="336"/>
        <end position="355"/>
    </location>
</feature>
<dbReference type="GO" id="GO:0042773">
    <property type="term" value="P:ATP synthesis coupled electron transport"/>
    <property type="evidence" value="ECO:0007669"/>
    <property type="project" value="InterPro"/>
</dbReference>
<dbReference type="InterPro" id="IPR001750">
    <property type="entry name" value="ND/Mrp_TM"/>
</dbReference>
<evidence type="ECO:0000259" key="9">
    <source>
        <dbReference type="Pfam" id="PF00361"/>
    </source>
</evidence>
<dbReference type="RefSeq" id="WP_281794028.1">
    <property type="nucleotide sequence ID" value="NZ_BSDR01000001.1"/>
</dbReference>
<dbReference type="GO" id="GO:0005886">
    <property type="term" value="C:plasma membrane"/>
    <property type="evidence" value="ECO:0007669"/>
    <property type="project" value="UniProtKB-SubCell"/>
</dbReference>
<feature type="transmembrane region" description="Helical" evidence="8">
    <location>
        <begin position="480"/>
        <end position="502"/>
    </location>
</feature>
<feature type="transmembrane region" description="Helical" evidence="8">
    <location>
        <begin position="41"/>
        <end position="63"/>
    </location>
</feature>
<keyword evidence="11" id="KW-1185">Reference proteome</keyword>
<dbReference type="GO" id="GO:0008137">
    <property type="term" value="F:NADH dehydrogenase (ubiquinone) activity"/>
    <property type="evidence" value="ECO:0007669"/>
    <property type="project" value="InterPro"/>
</dbReference>
<dbReference type="EMBL" id="BSDR01000001">
    <property type="protein sequence ID" value="GLI34650.1"/>
    <property type="molecule type" value="Genomic_DNA"/>
</dbReference>
<feature type="transmembrane region" description="Helical" evidence="8">
    <location>
        <begin position="6"/>
        <end position="29"/>
    </location>
</feature>
<dbReference type="PRINTS" id="PR01437">
    <property type="entry name" value="NUOXDRDTASE4"/>
</dbReference>
<feature type="transmembrane region" description="Helical" evidence="8">
    <location>
        <begin position="83"/>
        <end position="103"/>
    </location>
</feature>
<evidence type="ECO:0000256" key="3">
    <source>
        <dbReference type="ARBA" id="ARBA00022692"/>
    </source>
</evidence>
<evidence type="ECO:0000256" key="7">
    <source>
        <dbReference type="RuleBase" id="RU000320"/>
    </source>
</evidence>
<evidence type="ECO:0000256" key="8">
    <source>
        <dbReference type="SAM" id="Phobius"/>
    </source>
</evidence>
<evidence type="ECO:0000313" key="10">
    <source>
        <dbReference type="EMBL" id="GLI34650.1"/>
    </source>
</evidence>
<keyword evidence="4 8" id="KW-1133">Transmembrane helix</keyword>
<feature type="transmembrane region" description="Helical" evidence="8">
    <location>
        <begin position="249"/>
        <end position="266"/>
    </location>
</feature>
<evidence type="ECO:0000313" key="11">
    <source>
        <dbReference type="Proteomes" id="UP001144372"/>
    </source>
</evidence>
<dbReference type="GO" id="GO:0016491">
    <property type="term" value="F:oxidoreductase activity"/>
    <property type="evidence" value="ECO:0007669"/>
    <property type="project" value="UniProtKB-KW"/>
</dbReference>
<feature type="transmembrane region" description="Helical" evidence="8">
    <location>
        <begin position="213"/>
        <end position="237"/>
    </location>
</feature>
<feature type="transmembrane region" description="Helical" evidence="8">
    <location>
        <begin position="522"/>
        <end position="547"/>
    </location>
</feature>
<dbReference type="InterPro" id="IPR052175">
    <property type="entry name" value="ComplexI-like_HydComp"/>
</dbReference>
<evidence type="ECO:0000256" key="5">
    <source>
        <dbReference type="ARBA" id="ARBA00023002"/>
    </source>
</evidence>
<feature type="transmembrane region" description="Helical" evidence="8">
    <location>
        <begin position="171"/>
        <end position="193"/>
    </location>
</feature>
<keyword evidence="3 7" id="KW-0812">Transmembrane</keyword>
<evidence type="ECO:0000256" key="6">
    <source>
        <dbReference type="ARBA" id="ARBA00023136"/>
    </source>
</evidence>
<feature type="transmembrane region" description="Helical" evidence="8">
    <location>
        <begin position="140"/>
        <end position="159"/>
    </location>
</feature>
<feature type="transmembrane region" description="Helical" evidence="8">
    <location>
        <begin position="278"/>
        <end position="300"/>
    </location>
</feature>
<feature type="transmembrane region" description="Helical" evidence="8">
    <location>
        <begin position="390"/>
        <end position="409"/>
    </location>
</feature>
<keyword evidence="2" id="KW-1003">Cell membrane</keyword>
<sequence>MEISQFAMLLLLIALTTLCCSGFSSLLAGKNRQWTNALGPAGAVAGCILGLAPAVHTLLSGTVERLYFPWNIPYASFFLEIDALSAFFLIPIFVLGALAAVYGRRYMTSYGNHKSLGAFWFFYNLLIAGMVLVVVARNGILFLMVWEIMSLSSFFLVTFENEKESVRRAGWTYLTATHLGTAFLFILFLMLGHQAGTEILDFDRFTGTDISSIANIAFVLALVGFGTKAGLVPFHVWLPEAHPAAPSHVSAVMSGAMIKTGIYGLLRIMTLLGPPAPWWGWLLLGIGLISGILGVLFALAQHDMKRLLAYHSVENIGIITLGLGLGVLGISTDLPVLAVLGFGGGLLHVINHAFFKGLLFLGAGSVMHATGTGELDHLGGLIKKMPWTSATFLVGSVAISGLPPLNGFVSEFLIYMGAFGSVQAPSMALTGFVVIVGLALIGGLALACFAKAFGIVFLGEPRSAHTAHAHESSWGMSLPMGALAALCALIAFCAPLIMKILYPAVTVVTGYRSLNVQSHISVAMLPLKWIAAGSVLLILAVSLVAWLKQSLLANRTVEEADTWDCGYIHPTARMQYTASSFAAPLIKMFQGILRPGRVFDKPDGLFPHYATLKTEPTDIFRNAIYRPLFLGVERLALKLRWLQEGHVQLYILYIALTLLALLIWNLR</sequence>
<reference evidence="10" key="1">
    <citation type="submission" date="2022-12" db="EMBL/GenBank/DDBJ databases">
        <title>Reference genome sequencing for broad-spectrum identification of bacterial and archaeal isolates by mass spectrometry.</title>
        <authorList>
            <person name="Sekiguchi Y."/>
            <person name="Tourlousse D.M."/>
        </authorList>
    </citation>
    <scope>NUCLEOTIDE SEQUENCE</scope>
    <source>
        <strain evidence="10">ASRB1</strain>
    </source>
</reference>
<feature type="domain" description="NADH:quinone oxidoreductase/Mrp antiporter transmembrane" evidence="9">
    <location>
        <begin position="137"/>
        <end position="424"/>
    </location>
</feature>
<protein>
    <submittedName>
        <fullName evidence="10">Hydrogenase</fullName>
    </submittedName>
</protein>
<feature type="transmembrane region" description="Helical" evidence="8">
    <location>
        <begin position="429"/>
        <end position="459"/>
    </location>
</feature>
<accession>A0A9W6D2H4</accession>
<comment type="caution">
    <text evidence="10">The sequence shown here is derived from an EMBL/GenBank/DDBJ whole genome shotgun (WGS) entry which is preliminary data.</text>
</comment>
<gene>
    <name evidence="10" type="primary">ehrA-2</name>
    <name evidence="10" type="ORF">DAMNIGENAA_20830</name>
</gene>
<evidence type="ECO:0000256" key="1">
    <source>
        <dbReference type="ARBA" id="ARBA00004651"/>
    </source>
</evidence>
<dbReference type="InterPro" id="IPR003918">
    <property type="entry name" value="NADH_UbQ_OxRdtase"/>
</dbReference>
<proteinExistence type="predicted"/>
<keyword evidence="5" id="KW-0560">Oxidoreductase</keyword>
<dbReference type="PANTHER" id="PTHR42682:SF3">
    <property type="entry name" value="FORMATE HYDROGENLYASE SUBUNIT 3-RELATED"/>
    <property type="match status" value="1"/>
</dbReference>
<evidence type="ECO:0000256" key="2">
    <source>
        <dbReference type="ARBA" id="ARBA00022475"/>
    </source>
</evidence>
<feature type="transmembrane region" description="Helical" evidence="8">
    <location>
        <begin position="115"/>
        <end position="134"/>
    </location>
</feature>
<feature type="transmembrane region" description="Helical" evidence="8">
    <location>
        <begin position="647"/>
        <end position="666"/>
    </location>
</feature>
<keyword evidence="6 8" id="KW-0472">Membrane</keyword>
<comment type="subcellular location">
    <subcellularLocation>
        <location evidence="1">Cell membrane</location>
        <topology evidence="1">Multi-pass membrane protein</topology>
    </subcellularLocation>
    <subcellularLocation>
        <location evidence="7">Membrane</location>
        <topology evidence="7">Multi-pass membrane protein</topology>
    </subcellularLocation>
</comment>